<comment type="caution">
    <text evidence="2">The sequence shown here is derived from an EMBL/GenBank/DDBJ whole genome shotgun (WGS) entry which is preliminary data.</text>
</comment>
<gene>
    <name evidence="2" type="ORF">TNCT_548971</name>
</gene>
<protein>
    <submittedName>
        <fullName evidence="2">Uncharacterized protein</fullName>
    </submittedName>
</protein>
<organism evidence="2 3">
    <name type="scientific">Trichonephila clavata</name>
    <name type="common">Joro spider</name>
    <name type="synonym">Nephila clavata</name>
    <dbReference type="NCBI Taxonomy" id="2740835"/>
    <lineage>
        <taxon>Eukaryota</taxon>
        <taxon>Metazoa</taxon>
        <taxon>Ecdysozoa</taxon>
        <taxon>Arthropoda</taxon>
        <taxon>Chelicerata</taxon>
        <taxon>Arachnida</taxon>
        <taxon>Araneae</taxon>
        <taxon>Araneomorphae</taxon>
        <taxon>Entelegynae</taxon>
        <taxon>Araneoidea</taxon>
        <taxon>Nephilidae</taxon>
        <taxon>Trichonephila</taxon>
    </lineage>
</organism>
<evidence type="ECO:0000313" key="2">
    <source>
        <dbReference type="EMBL" id="GFR04359.1"/>
    </source>
</evidence>
<reference evidence="2" key="1">
    <citation type="submission" date="2020-07" db="EMBL/GenBank/DDBJ databases">
        <title>Multicomponent nature underlies the extraordinary mechanical properties of spider dragline silk.</title>
        <authorList>
            <person name="Kono N."/>
            <person name="Nakamura H."/>
            <person name="Mori M."/>
            <person name="Yoshida Y."/>
            <person name="Ohtoshi R."/>
            <person name="Malay A.D."/>
            <person name="Moran D.A.P."/>
            <person name="Tomita M."/>
            <person name="Numata K."/>
            <person name="Arakawa K."/>
        </authorList>
    </citation>
    <scope>NUCLEOTIDE SEQUENCE</scope>
</reference>
<proteinExistence type="predicted"/>
<evidence type="ECO:0000313" key="3">
    <source>
        <dbReference type="Proteomes" id="UP000887116"/>
    </source>
</evidence>
<dbReference type="EMBL" id="BMAO01035555">
    <property type="protein sequence ID" value="GFR04359.1"/>
    <property type="molecule type" value="Genomic_DNA"/>
</dbReference>
<dbReference type="Proteomes" id="UP000887116">
    <property type="component" value="Unassembled WGS sequence"/>
</dbReference>
<keyword evidence="1" id="KW-0472">Membrane</keyword>
<sequence length="102" mass="11325">MQRCNAVAVWTTSLVTSVTAFITSSAHRALHFSGSLVYKFSHISLCPDTIKFTYSAAMQWLFLVTSVTAFITSSAHRALHFSGCLDYKFSHISHCLDTIKCT</sequence>
<dbReference type="AlphaFoldDB" id="A0A8X6LEN0"/>
<accession>A0A8X6LEN0</accession>
<name>A0A8X6LEN0_TRICU</name>
<keyword evidence="3" id="KW-1185">Reference proteome</keyword>
<keyword evidence="1" id="KW-0812">Transmembrane</keyword>
<feature type="transmembrane region" description="Helical" evidence="1">
    <location>
        <begin position="52"/>
        <end position="72"/>
    </location>
</feature>
<keyword evidence="1" id="KW-1133">Transmembrane helix</keyword>
<evidence type="ECO:0000256" key="1">
    <source>
        <dbReference type="SAM" id="Phobius"/>
    </source>
</evidence>